<dbReference type="PANTHER" id="PTHR43049:SF1">
    <property type="entry name" value="EARLY ENDOSOME ANTIGEN"/>
    <property type="match status" value="1"/>
</dbReference>
<protein>
    <recommendedName>
        <fullName evidence="2">Tape measure protein N-terminal domain-containing protein</fullName>
    </recommendedName>
</protein>
<sequence>MAGPIVVGIKLNLDEKGALVGVEKVESGFKRIGSAASESASRIDASYKKVETGIAEVENGFKRVGSAASESAGRIDAAYGKTRQGLDSISTQLATAKRQFLEFITAQAALGAGRELADVADRYANLSARLKLATQSELEYAKAQAQVFAISQRYSTALDDNAKLYSRIAPAVRDAGKSQADLVKVIEAVNASLKTSGASAAEQSSTITQLSQALASSTVQWEDFGQLADTNMRLVDAVAKRLAGNMGELKQKMSDGLISNTQLFDAIIAASEQLKAEAATMPNTIGGAVQQIENAWERYIGKVDQAAGASRDVANAISGVATHFDQIADAAVRVGEVVAVAIGVKAVAAMTAYVAEAAAAANGALLFSRAMGALGGPVGAATFAVLAGAEALSVWRANMIAANDEALKIRSQGNAGALNTTDPTKVMGADLKAKVDQAKQSVGELTVTVNASSAALAAAAETTKKYTATEREDIQSKIRWLEAHGQQADALRLEGALHGFTGKALEAYVKQELDTIAARKANAEATKAHNKALSEEASAVKKSATEHQNALEASDRFIQSLKDELAMLQDRTGASEAEIAARKASARLTGEEAEARARLARQIKEEIDALEGAERIRQLEIKTQNDIAEAIQRKEEAAARALQSAQDEEQKQLALLAQIQAAHEAGYGPEALARMRAYLSAVYDVTRGMGEEEAAATAAAMAHTEAATHMMDEMTRTGQSMLDDLGGVARSMMSGFSSLFFEPFGAATESMGARFSRVLQQMAAQLMQSAVTRLFTGGLGLVAGGEAGAGGWLGGLLGLGGSVVGADGLITRMPQVGEAMVLPSGSMIINSGGNAVSSFPQYVNYAGTGASVAGYGNGLLGGPGWATAALGYAGAGLGGAGLGYLIGGLIGDRYNYGQAGGAIGGLAGGIGGYAAATSMGLSGAMAGLAATGVGAIAAAVIAVIASQVKVGKPDAQLIANVTPGEGYDITALNSRHGGKTGLFGLLEGLANITFDPADPFHFSRDNSPNKGAWAPGEKFLGDALTALFGPLGKLEESLGVMIPAFQFIGRIHDDRTGIQIPGIYASGPFKFDDNAAQYMQQAVSIATMRLLQQPAVLNQMTDPVTKAVVMLSGDLQAFQANLEKVSEVRKYAGGSFEEVGGRKALGKALDLSGGDIDQYIQNMKELGALRTFLGEWTPDVGAWTQTVDGFDAMEKAAIKFGVSVKKVSEQIDKTIQAQQFGIQDQVNQLLGKPQSTRSKLFAANQTFDQLGAKESGTLAELAQYNKEERIRGKNALAQLDVKTVSAIDRQSVKSMLDRLKDPKLASDPAMLAEWQAGWDRFWENELTQAESIKNPKKRKEAIAKIKALQQQTDPHATEQIDIEAARAQYVEQQKKAILDQAQAYAGQGASQYAAKIKEINDFFADANEAASELGISTSELAEYQKKATAALRDDFSNALKQFAGETVSGAAAALKSIDDQEKTFEKDAAALGISLDKVHDAAEKARQKLKDDFVKSLDSMAGVLDANTQAFNSLSDQFKTLYEDAQTLGVGMDKVGAALVQSMKNLWEQMTAGIVSARQAIAQQIAELQGPQAVATLAGQNVDTAKGKLADYYASGGNDVNKEISLIQNVQSAVMARYNAELALIQETIQKEVEAIQAKAQAEVDAVNETLNVQIEAENERLSAAIEAENERLNAVLEAESERLNAQIEAINAASQAQVDAIQEQADAAAEARQEAQQAELDALSEQLQVANQLKSAIKNIADYAKSLLTAADSPLSPEARLAAAKQQYQDTLAKAQAGDAEAAQRYQQDAEAYKNAAKDYYASSAGYGDVYNQIQSDATALGNTTVTSPDSIESQMKELRKQQAAENKEAQKLVQEQIKAVQQGAQDQIKAAQEASQDYIKSLQDASKDTIAQMQKDSQATVEGMRDSANAQIKAIQDAAAQATKDAQDLTKREDVAALKKDTIDNLTALDGHLQAAYDAAQKQYQTFIDALAGVVGSNTTAISALVDWLNKQGVAVTQPQTKNTIIQVNADGSQTALQEGNSGTTEYLPPPHYAAGGVARPGWALVGELGPELVNFDRPGRVYTAQDTAQMMAGLNAANDSGAYADFVARQSESVARIQEWIQSWIANARAANDAHGAYANVLDMPPTAQNAWNAVQSLMLKPAQTQELPDYIPAVVERQTARLEERLARIESGQGGQQSEAVREEIRGLRDDLRALIVTQSGTNPRMLEKFDALIARFEDMVSETKLARGRAA</sequence>
<name>A0AA35XTX8_METCP</name>
<dbReference type="EMBL" id="OX458332">
    <property type="protein sequence ID" value="CAI8742852.1"/>
    <property type="molecule type" value="Genomic_DNA"/>
</dbReference>
<proteinExistence type="predicted"/>
<evidence type="ECO:0000313" key="4">
    <source>
        <dbReference type="Proteomes" id="UP001158598"/>
    </source>
</evidence>
<evidence type="ECO:0000313" key="3">
    <source>
        <dbReference type="EMBL" id="CAI8742852.1"/>
    </source>
</evidence>
<dbReference type="InterPro" id="IPR013491">
    <property type="entry name" value="Tape_meas_N"/>
</dbReference>
<dbReference type="NCBIfam" id="TIGR02675">
    <property type="entry name" value="tape_meas_nterm"/>
    <property type="match status" value="1"/>
</dbReference>
<evidence type="ECO:0000256" key="1">
    <source>
        <dbReference type="SAM" id="Coils"/>
    </source>
</evidence>
<feature type="coiled-coil region" evidence="1">
    <location>
        <begin position="1907"/>
        <end position="1934"/>
    </location>
</feature>
<feature type="domain" description="Tape measure protein N-terminal" evidence="2">
    <location>
        <begin position="114"/>
        <end position="305"/>
    </location>
</feature>
<dbReference type="Pfam" id="PF20155">
    <property type="entry name" value="TMP_3"/>
    <property type="match status" value="1"/>
</dbReference>
<dbReference type="PANTHER" id="PTHR43049">
    <property type="entry name" value="EARLY ENDOSOME ANTIGEN"/>
    <property type="match status" value="1"/>
</dbReference>
<accession>A0AA35XTX8</accession>
<keyword evidence="1" id="KW-0175">Coiled coil</keyword>
<reference evidence="3" key="1">
    <citation type="submission" date="2023-03" db="EMBL/GenBank/DDBJ databases">
        <authorList>
            <person name="Pearce D."/>
        </authorList>
    </citation>
    <scope>NUCLEOTIDE SEQUENCE</scope>
    <source>
        <strain evidence="3">Mc</strain>
    </source>
</reference>
<feature type="coiled-coil region" evidence="1">
    <location>
        <begin position="1615"/>
        <end position="1734"/>
    </location>
</feature>
<organism evidence="3 4">
    <name type="scientific">Methylococcus capsulatus</name>
    <dbReference type="NCBI Taxonomy" id="414"/>
    <lineage>
        <taxon>Bacteria</taxon>
        <taxon>Pseudomonadati</taxon>
        <taxon>Pseudomonadota</taxon>
        <taxon>Gammaproteobacteria</taxon>
        <taxon>Methylococcales</taxon>
        <taxon>Methylococcaceae</taxon>
        <taxon>Methylococcus</taxon>
    </lineage>
</organism>
<evidence type="ECO:0000259" key="2">
    <source>
        <dbReference type="Pfam" id="PF20155"/>
    </source>
</evidence>
<dbReference type="Proteomes" id="UP001158598">
    <property type="component" value="Chromosome"/>
</dbReference>
<gene>
    <name evidence="3" type="ORF">MCNOR_0495</name>
</gene>
<feature type="coiled-coil region" evidence="1">
    <location>
        <begin position="551"/>
        <end position="651"/>
    </location>
</feature>